<evidence type="ECO:0000313" key="2">
    <source>
        <dbReference type="Proteomes" id="UP000092154"/>
    </source>
</evidence>
<keyword evidence="2" id="KW-1185">Reference proteome</keyword>
<sequence length="107" mass="11510">MTLRAVAVTTDNADILPPSYSTSTSPVLNCQRQITTSHASCYAPTAAPLPSCLLPAILVLPPTILYTQAHPPGSLEVVSHPTSTFCTRFFASTPLSWRAHHLNQIIL</sequence>
<accession>A0A1B7MUS9</accession>
<gene>
    <name evidence="1" type="ORF">K503DRAFT_772570</name>
</gene>
<name>A0A1B7MUS9_9AGAM</name>
<dbReference type="EMBL" id="KV448421">
    <property type="protein sequence ID" value="OAX36373.1"/>
    <property type="molecule type" value="Genomic_DNA"/>
</dbReference>
<dbReference type="Proteomes" id="UP000092154">
    <property type="component" value="Unassembled WGS sequence"/>
</dbReference>
<dbReference type="AlphaFoldDB" id="A0A1B7MUS9"/>
<protein>
    <submittedName>
        <fullName evidence="1">Uncharacterized protein</fullName>
    </submittedName>
</protein>
<proteinExistence type="predicted"/>
<reference evidence="1 2" key="1">
    <citation type="submission" date="2016-06" db="EMBL/GenBank/DDBJ databases">
        <title>Comparative genomics of the ectomycorrhizal sister species Rhizopogon vinicolor and Rhizopogon vesiculosus (Basidiomycota: Boletales) reveals a divergence of the mating type B locus.</title>
        <authorList>
            <consortium name="DOE Joint Genome Institute"/>
            <person name="Mujic A.B."/>
            <person name="Kuo A."/>
            <person name="Tritt A."/>
            <person name="Lipzen A."/>
            <person name="Chen C."/>
            <person name="Johnson J."/>
            <person name="Sharma A."/>
            <person name="Barry K."/>
            <person name="Grigoriev I.V."/>
            <person name="Spatafora J.W."/>
        </authorList>
    </citation>
    <scope>NUCLEOTIDE SEQUENCE [LARGE SCALE GENOMIC DNA]</scope>
    <source>
        <strain evidence="1 2">AM-OR11-026</strain>
    </source>
</reference>
<dbReference type="InParanoid" id="A0A1B7MUS9"/>
<organism evidence="1 2">
    <name type="scientific">Rhizopogon vinicolor AM-OR11-026</name>
    <dbReference type="NCBI Taxonomy" id="1314800"/>
    <lineage>
        <taxon>Eukaryota</taxon>
        <taxon>Fungi</taxon>
        <taxon>Dikarya</taxon>
        <taxon>Basidiomycota</taxon>
        <taxon>Agaricomycotina</taxon>
        <taxon>Agaricomycetes</taxon>
        <taxon>Agaricomycetidae</taxon>
        <taxon>Boletales</taxon>
        <taxon>Suillineae</taxon>
        <taxon>Rhizopogonaceae</taxon>
        <taxon>Rhizopogon</taxon>
    </lineage>
</organism>
<evidence type="ECO:0000313" key="1">
    <source>
        <dbReference type="EMBL" id="OAX36373.1"/>
    </source>
</evidence>
<feature type="non-terminal residue" evidence="1">
    <location>
        <position position="107"/>
    </location>
</feature>